<accession>A0ABY7BW07</accession>
<organism evidence="1 2">
    <name type="scientific">Jiella pelagia</name>
    <dbReference type="NCBI Taxonomy" id="2986949"/>
    <lineage>
        <taxon>Bacteria</taxon>
        <taxon>Pseudomonadati</taxon>
        <taxon>Pseudomonadota</taxon>
        <taxon>Alphaproteobacteria</taxon>
        <taxon>Hyphomicrobiales</taxon>
        <taxon>Aurantimonadaceae</taxon>
        <taxon>Jiella</taxon>
    </lineage>
</organism>
<sequence length="185" mass="21411">MVNGKPMSWSRIAQRMMSDEIGGALYDYEQYGLIEGEALRRFAAQISMLTEPKLDWCVRWLKMQNQIKDKDFDSLFSRIDIPQEASRIPDESYIAKWRGYWRVIHSDDGRRIQKRRTILFEFDSQEDGLFTVNATEFVEPIGNRGVESGQGSGDQRQMVIGTGVLHAIGSMYHLIQILDQKSMRL</sequence>
<gene>
    <name evidence="1" type="ORF">OH818_19730</name>
</gene>
<protein>
    <submittedName>
        <fullName evidence="1">Uncharacterized protein</fullName>
    </submittedName>
</protein>
<keyword evidence="2" id="KW-1185">Reference proteome</keyword>
<dbReference type="Proteomes" id="UP001164020">
    <property type="component" value="Chromosome"/>
</dbReference>
<name>A0ABY7BW07_9HYPH</name>
<dbReference type="RefSeq" id="WP_268880153.1">
    <property type="nucleotide sequence ID" value="NZ_CP114029.1"/>
</dbReference>
<evidence type="ECO:0000313" key="2">
    <source>
        <dbReference type="Proteomes" id="UP001164020"/>
    </source>
</evidence>
<evidence type="ECO:0000313" key="1">
    <source>
        <dbReference type="EMBL" id="WAP67689.1"/>
    </source>
</evidence>
<dbReference type="EMBL" id="CP114029">
    <property type="protein sequence ID" value="WAP67689.1"/>
    <property type="molecule type" value="Genomic_DNA"/>
</dbReference>
<proteinExistence type="predicted"/>
<reference evidence="1" key="1">
    <citation type="submission" date="2022-12" db="EMBL/GenBank/DDBJ databases">
        <title>Jiella pelagia sp. nov., isolated from phosphonate enriched culture of Northwest Pacific surface seawater.</title>
        <authorList>
            <person name="Shin D.Y."/>
            <person name="Hwang C.Y."/>
        </authorList>
    </citation>
    <scope>NUCLEOTIDE SEQUENCE</scope>
    <source>
        <strain evidence="1">HL-NP1</strain>
    </source>
</reference>